<evidence type="ECO:0000313" key="1">
    <source>
        <dbReference type="EMBL" id="MBJ6360190.1"/>
    </source>
</evidence>
<proteinExistence type="predicted"/>
<name>A0A934MJR2_9BACL</name>
<dbReference type="AlphaFoldDB" id="A0A934MJR2"/>
<keyword evidence="2" id="KW-1185">Reference proteome</keyword>
<accession>A0A934MJR2</accession>
<dbReference type="Proteomes" id="UP000640274">
    <property type="component" value="Unassembled WGS sequence"/>
</dbReference>
<comment type="caution">
    <text evidence="1">The sequence shown here is derived from an EMBL/GenBank/DDBJ whole genome shotgun (WGS) entry which is preliminary data.</text>
</comment>
<gene>
    <name evidence="1" type="ORF">JFN88_02495</name>
</gene>
<dbReference type="RefSeq" id="WP_199017711.1">
    <property type="nucleotide sequence ID" value="NZ_JAELUP010000005.1"/>
</dbReference>
<protein>
    <recommendedName>
        <fullName evidence="3">DUF2140 family protein</fullName>
    </recommendedName>
</protein>
<evidence type="ECO:0000313" key="2">
    <source>
        <dbReference type="Proteomes" id="UP000640274"/>
    </source>
</evidence>
<organism evidence="1 2">
    <name type="scientific">Paenibacillus roseus</name>
    <dbReference type="NCBI Taxonomy" id="2798579"/>
    <lineage>
        <taxon>Bacteria</taxon>
        <taxon>Bacillati</taxon>
        <taxon>Bacillota</taxon>
        <taxon>Bacilli</taxon>
        <taxon>Bacillales</taxon>
        <taxon>Paenibacillaceae</taxon>
        <taxon>Paenibacillus</taxon>
    </lineage>
</organism>
<sequence length="195" mass="21951">MRLLRRFVTVLGVLLLLLGLGVWGLIRYIAPQEPLDLDAPRVNMEKKVLEMAIELKPELTLTSEEVNSLIKGHLQENPKLENGIELQGADFKLNGNLMSARVNLTYLDLVQIGAAAQYRLVWEKPNLRIIPEQLNARSVTLPSGLLKEIVVPLGSELPSWVGISQVTFEESQVRIRFQAKLPDPGWLIDRLKEIS</sequence>
<reference evidence="1" key="1">
    <citation type="submission" date="2020-12" db="EMBL/GenBank/DDBJ databases">
        <authorList>
            <person name="Huq M.A."/>
        </authorList>
    </citation>
    <scope>NUCLEOTIDE SEQUENCE</scope>
    <source>
        <strain evidence="1">MAHUQ-46</strain>
    </source>
</reference>
<evidence type="ECO:0008006" key="3">
    <source>
        <dbReference type="Google" id="ProtNLM"/>
    </source>
</evidence>
<dbReference type="EMBL" id="JAELUP010000005">
    <property type="protein sequence ID" value="MBJ6360190.1"/>
    <property type="molecule type" value="Genomic_DNA"/>
</dbReference>